<proteinExistence type="predicted"/>
<reference evidence="3" key="1">
    <citation type="journal article" date="2023" name="Commun. Biol.">
        <title>Genome analysis of Parmales, the sister group of diatoms, reveals the evolutionary specialization of diatoms from phago-mixotrophs to photoautotrophs.</title>
        <authorList>
            <person name="Ban H."/>
            <person name="Sato S."/>
            <person name="Yoshikawa S."/>
            <person name="Yamada K."/>
            <person name="Nakamura Y."/>
            <person name="Ichinomiya M."/>
            <person name="Sato N."/>
            <person name="Blanc-Mathieu R."/>
            <person name="Endo H."/>
            <person name="Kuwata A."/>
            <person name="Ogata H."/>
        </authorList>
    </citation>
    <scope>NUCLEOTIDE SEQUENCE [LARGE SCALE GENOMIC DNA]</scope>
    <source>
        <strain evidence="3">NIES 3701</strain>
    </source>
</reference>
<dbReference type="InterPro" id="IPR036273">
    <property type="entry name" value="CRAL/TRIO_N_dom_sf"/>
</dbReference>
<dbReference type="PANTHER" id="PTHR45657">
    <property type="entry name" value="CRAL-TRIO DOMAIN-CONTAINING PROTEIN YKL091C-RELATED"/>
    <property type="match status" value="1"/>
</dbReference>
<dbReference type="AlphaFoldDB" id="A0A9W7F1H2"/>
<dbReference type="Gene3D" id="3.40.525.10">
    <property type="entry name" value="CRAL-TRIO lipid binding domain"/>
    <property type="match status" value="1"/>
</dbReference>
<organism evidence="2 3">
    <name type="scientific">Triparma strigata</name>
    <dbReference type="NCBI Taxonomy" id="1606541"/>
    <lineage>
        <taxon>Eukaryota</taxon>
        <taxon>Sar</taxon>
        <taxon>Stramenopiles</taxon>
        <taxon>Ochrophyta</taxon>
        <taxon>Bolidophyceae</taxon>
        <taxon>Parmales</taxon>
        <taxon>Triparmaceae</taxon>
        <taxon>Triparma</taxon>
    </lineage>
</organism>
<dbReference type="EMBL" id="BRXY01000495">
    <property type="protein sequence ID" value="GMH97513.1"/>
    <property type="molecule type" value="Genomic_DNA"/>
</dbReference>
<dbReference type="PANTHER" id="PTHR45657:SF1">
    <property type="entry name" value="CRAL-TRIO DOMAIN-CONTAINING PROTEIN YKL091C-RELATED"/>
    <property type="match status" value="1"/>
</dbReference>
<protein>
    <recommendedName>
        <fullName evidence="1">CRAL-TRIO domain-containing protein</fullName>
    </recommendedName>
</protein>
<dbReference type="SUPFAM" id="SSF46938">
    <property type="entry name" value="CRAL/TRIO N-terminal domain"/>
    <property type="match status" value="1"/>
</dbReference>
<dbReference type="SUPFAM" id="SSF52087">
    <property type="entry name" value="CRAL/TRIO domain"/>
    <property type="match status" value="1"/>
</dbReference>
<keyword evidence="3" id="KW-1185">Reference proteome</keyword>
<dbReference type="InterPro" id="IPR036865">
    <property type="entry name" value="CRAL-TRIO_dom_sf"/>
</dbReference>
<dbReference type="InterPro" id="IPR001251">
    <property type="entry name" value="CRAL-TRIO_dom"/>
</dbReference>
<evidence type="ECO:0000259" key="1">
    <source>
        <dbReference type="Pfam" id="PF00650"/>
    </source>
</evidence>
<accession>A0A9W7F1H2</accession>
<evidence type="ECO:0000313" key="3">
    <source>
        <dbReference type="Proteomes" id="UP001165085"/>
    </source>
</evidence>
<feature type="domain" description="CRAL-TRIO" evidence="1">
    <location>
        <begin position="200"/>
        <end position="276"/>
    </location>
</feature>
<gene>
    <name evidence="2" type="ORF">TrST_g9261</name>
</gene>
<dbReference type="Pfam" id="PF00650">
    <property type="entry name" value="CRAL_TRIO"/>
    <property type="match status" value="1"/>
</dbReference>
<comment type="caution">
    <text evidence="2">The sequence shown here is derived from an EMBL/GenBank/DDBJ whole genome shotgun (WGS) entry which is preliminary data.</text>
</comment>
<dbReference type="InterPro" id="IPR051026">
    <property type="entry name" value="PI/PC_transfer"/>
</dbReference>
<dbReference type="Proteomes" id="UP001165085">
    <property type="component" value="Unassembled WGS sequence"/>
</dbReference>
<name>A0A9W7F1H2_9STRA</name>
<evidence type="ECO:0000313" key="2">
    <source>
        <dbReference type="EMBL" id="GMH97513.1"/>
    </source>
</evidence>
<dbReference type="OrthoDB" id="1434354at2759"/>
<sequence>MSTFLQVEGVSSGSPPVTNQQLPSPAESLLLASLKSSTAASASLISSASPESTSDFRYLRFLRGYDSDVQKASQAYEEMVQWHLENDVSAISTELRSHPILPFPYALPKFAPLVAALGSPSCLLRSFSTFDSNLNLLTSVSVGLYDLRKIVASNLQDLLITSNIYLDVYFSILLDNLSVKNNRLVQRHDLLCCTNPSIGLFQFTPSTLSLIRKIGANSKHFPESISKITSCGNNIVAVGLWKIIRPFVPKHTTEKIRVLGMDYKDVLREDCEEEALIQFECYT</sequence>